<evidence type="ECO:0000313" key="5">
    <source>
        <dbReference type="EMBL" id="XBS68477.1"/>
    </source>
</evidence>
<organism evidence="5">
    <name type="scientific">Acerihabitans sp. KWT182</name>
    <dbReference type="NCBI Taxonomy" id="3157919"/>
    <lineage>
        <taxon>Bacteria</taxon>
        <taxon>Pseudomonadati</taxon>
        <taxon>Pseudomonadota</taxon>
        <taxon>Gammaproteobacteria</taxon>
        <taxon>Enterobacterales</taxon>
        <taxon>Pectobacteriaceae</taxon>
        <taxon>Acerihabitans</taxon>
    </lineage>
</organism>
<dbReference type="GO" id="GO:0019867">
    <property type="term" value="C:outer membrane"/>
    <property type="evidence" value="ECO:0007669"/>
    <property type="project" value="InterPro"/>
</dbReference>
<dbReference type="EMBL" id="CP157947">
    <property type="protein sequence ID" value="XBS68477.1"/>
    <property type="molecule type" value="Genomic_DNA"/>
</dbReference>
<dbReference type="PRINTS" id="PR01441">
    <property type="entry name" value="CELLSNTHASEC"/>
</dbReference>
<keyword evidence="1" id="KW-0732">Signal</keyword>
<reference evidence="5" key="1">
    <citation type="submission" date="2024-06" db="EMBL/GenBank/DDBJ databases">
        <authorList>
            <person name="Coelho C."/>
            <person name="Bento M."/>
            <person name="Garcia E."/>
            <person name="Camelo A."/>
            <person name="Brandao I."/>
            <person name="Espirito Santo C."/>
            <person name="Trovao J."/>
            <person name="Verissimo A."/>
            <person name="Costa J."/>
            <person name="Tiago I."/>
        </authorList>
    </citation>
    <scope>NUCLEOTIDE SEQUENCE</scope>
    <source>
        <strain evidence="5">KWT182</strain>
    </source>
</reference>
<keyword evidence="2" id="KW-0677">Repeat</keyword>
<keyword evidence="3" id="KW-0802">TPR repeat</keyword>
<dbReference type="InterPro" id="IPR003921">
    <property type="entry name" value="Cell_synth_C"/>
</dbReference>
<dbReference type="InterPro" id="IPR008410">
    <property type="entry name" value="BCSC_C"/>
</dbReference>
<evidence type="ECO:0000256" key="3">
    <source>
        <dbReference type="ARBA" id="ARBA00022803"/>
    </source>
</evidence>
<evidence type="ECO:0000256" key="2">
    <source>
        <dbReference type="ARBA" id="ARBA00022737"/>
    </source>
</evidence>
<evidence type="ECO:0000259" key="4">
    <source>
        <dbReference type="Pfam" id="PF05420"/>
    </source>
</evidence>
<name>A0AAU7Q6D0_9GAMM</name>
<sequence>MTKNGGSVQYTYDDGTAGFYAGGGFYDYLGTNVPDNQEVESSAGIYTRPYRTQNSEFKVGVSIDYEKFDKNLSYYTVGQGGYFSPQDYLSLAIPMEYSHQYENLKLSLNGSVGYQSYHQDKSAYFPNNAALQSELAALAAEDADIDSEYSASGKNGIGYSLAVDADYRLSQNMHLGGKVGYDTFGSYSEGTGLIYFKYLLDDK</sequence>
<feature type="domain" description="Cellulose synthase operon C C-terminal" evidence="4">
    <location>
        <begin position="2"/>
        <end position="200"/>
    </location>
</feature>
<dbReference type="GO" id="GO:0006011">
    <property type="term" value="P:UDP-alpha-D-glucose metabolic process"/>
    <property type="evidence" value="ECO:0007669"/>
    <property type="project" value="InterPro"/>
</dbReference>
<gene>
    <name evidence="5" type="ORF">ABK905_17405</name>
</gene>
<accession>A0AAU7Q6D0</accession>
<dbReference type="Pfam" id="PF05420">
    <property type="entry name" value="BCSC_C"/>
    <property type="match status" value="1"/>
</dbReference>
<dbReference type="GO" id="GO:0030244">
    <property type="term" value="P:cellulose biosynthetic process"/>
    <property type="evidence" value="ECO:0007669"/>
    <property type="project" value="InterPro"/>
</dbReference>
<proteinExistence type="predicted"/>
<dbReference type="AlphaFoldDB" id="A0AAU7Q6D0"/>
<evidence type="ECO:0000256" key="1">
    <source>
        <dbReference type="ARBA" id="ARBA00022729"/>
    </source>
</evidence>
<protein>
    <submittedName>
        <fullName evidence="5">Cellulose synthase subunit BcsC-related outer membrane protein</fullName>
    </submittedName>
</protein>